<keyword evidence="2" id="KW-1185">Reference proteome</keyword>
<protein>
    <submittedName>
        <fullName evidence="1">Uncharacterized protein</fullName>
    </submittedName>
</protein>
<organism evidence="1 2">
    <name type="scientific">Arctium lappa</name>
    <name type="common">Greater burdock</name>
    <name type="synonym">Lappa major</name>
    <dbReference type="NCBI Taxonomy" id="4217"/>
    <lineage>
        <taxon>Eukaryota</taxon>
        <taxon>Viridiplantae</taxon>
        <taxon>Streptophyta</taxon>
        <taxon>Embryophyta</taxon>
        <taxon>Tracheophyta</taxon>
        <taxon>Spermatophyta</taxon>
        <taxon>Magnoliopsida</taxon>
        <taxon>eudicotyledons</taxon>
        <taxon>Gunneridae</taxon>
        <taxon>Pentapetalae</taxon>
        <taxon>asterids</taxon>
        <taxon>campanulids</taxon>
        <taxon>Asterales</taxon>
        <taxon>Asteraceae</taxon>
        <taxon>Carduoideae</taxon>
        <taxon>Cardueae</taxon>
        <taxon>Arctiinae</taxon>
        <taxon>Arctium</taxon>
    </lineage>
</organism>
<dbReference type="EMBL" id="CM042064">
    <property type="protein sequence ID" value="KAI3665477.1"/>
    <property type="molecule type" value="Genomic_DNA"/>
</dbReference>
<evidence type="ECO:0000313" key="1">
    <source>
        <dbReference type="EMBL" id="KAI3665477.1"/>
    </source>
</evidence>
<name>A0ACB8XEV1_ARCLA</name>
<accession>A0ACB8XEV1</accession>
<proteinExistence type="predicted"/>
<reference evidence="1 2" key="2">
    <citation type="journal article" date="2022" name="Mol. Ecol. Resour.">
        <title>The genomes of chicory, endive, great burdock and yacon provide insights into Asteraceae paleo-polyploidization history and plant inulin production.</title>
        <authorList>
            <person name="Fan W."/>
            <person name="Wang S."/>
            <person name="Wang H."/>
            <person name="Wang A."/>
            <person name="Jiang F."/>
            <person name="Liu H."/>
            <person name="Zhao H."/>
            <person name="Xu D."/>
            <person name="Zhang Y."/>
        </authorList>
    </citation>
    <scope>NUCLEOTIDE SEQUENCE [LARGE SCALE GENOMIC DNA]</scope>
    <source>
        <strain evidence="2">cv. Niubang</strain>
    </source>
</reference>
<evidence type="ECO:0000313" key="2">
    <source>
        <dbReference type="Proteomes" id="UP001055879"/>
    </source>
</evidence>
<reference evidence="2" key="1">
    <citation type="journal article" date="2022" name="Mol. Ecol. Resour.">
        <title>The genomes of chicory, endive, great burdock and yacon provide insights into Asteraceae palaeo-polyploidization history and plant inulin production.</title>
        <authorList>
            <person name="Fan W."/>
            <person name="Wang S."/>
            <person name="Wang H."/>
            <person name="Wang A."/>
            <person name="Jiang F."/>
            <person name="Liu H."/>
            <person name="Zhao H."/>
            <person name="Xu D."/>
            <person name="Zhang Y."/>
        </authorList>
    </citation>
    <scope>NUCLEOTIDE SEQUENCE [LARGE SCALE GENOMIC DNA]</scope>
    <source>
        <strain evidence="2">cv. Niubang</strain>
    </source>
</reference>
<sequence length="106" mass="11739">MAADPEFANGWITSNVLPYYPASKIILINFDNEDDDQNTKLQQLSVMQNLQNAIDGSSLGGKIKVSTVHSMTVLARARPTTDNWGFVEEVFGVYHTKSEIDLGSDF</sequence>
<dbReference type="Proteomes" id="UP001055879">
    <property type="component" value="Linkage Group LG18"/>
</dbReference>
<gene>
    <name evidence="1" type="ORF">L6452_44104</name>
</gene>
<comment type="caution">
    <text evidence="1">The sequence shown here is derived from an EMBL/GenBank/DDBJ whole genome shotgun (WGS) entry which is preliminary data.</text>
</comment>